<dbReference type="Gene3D" id="1.25.40.10">
    <property type="entry name" value="Tetratricopeptide repeat domain"/>
    <property type="match status" value="1"/>
</dbReference>
<dbReference type="Pfam" id="PF13431">
    <property type="entry name" value="TPR_17"/>
    <property type="match status" value="1"/>
</dbReference>
<dbReference type="STRING" id="1198029.A0A1U7LVH9"/>
<dbReference type="AlphaFoldDB" id="A0A1U7LVH9"/>
<evidence type="ECO:0000313" key="12">
    <source>
        <dbReference type="Proteomes" id="UP000186594"/>
    </source>
</evidence>
<dbReference type="Gene3D" id="3.20.20.220">
    <property type="match status" value="1"/>
</dbReference>
<evidence type="ECO:0000256" key="3">
    <source>
        <dbReference type="ARBA" id="ARBA00006743"/>
    </source>
</evidence>
<feature type="domain" description="U-box" evidence="10">
    <location>
        <begin position="769"/>
        <end position="842"/>
    </location>
</feature>
<accession>A0A1U7LVH9</accession>
<comment type="pathway">
    <text evidence="2 9">One-carbon metabolism; tetrahydrofolate interconversion.</text>
</comment>
<dbReference type="GO" id="GO:0004489">
    <property type="term" value="F:methylenetetrahydrofolate reductase [NAD(P)H] activity"/>
    <property type="evidence" value="ECO:0007669"/>
    <property type="project" value="EnsemblFungi"/>
</dbReference>
<dbReference type="Pfam" id="PF04564">
    <property type="entry name" value="U-box"/>
    <property type="match status" value="1"/>
</dbReference>
<evidence type="ECO:0000256" key="8">
    <source>
        <dbReference type="PROSITE-ProRule" id="PRU00339"/>
    </source>
</evidence>
<dbReference type="CDD" id="cd00537">
    <property type="entry name" value="MTHFR"/>
    <property type="match status" value="1"/>
</dbReference>
<comment type="similarity">
    <text evidence="3">Belongs to the methylenetetrahydrofolate reductase family.</text>
</comment>
<dbReference type="Pfam" id="PF02219">
    <property type="entry name" value="MTHFR"/>
    <property type="match status" value="1"/>
</dbReference>
<evidence type="ECO:0000256" key="9">
    <source>
        <dbReference type="RuleBase" id="RU004254"/>
    </source>
</evidence>
<feature type="repeat" description="TPR" evidence="8">
    <location>
        <begin position="597"/>
        <end position="630"/>
    </location>
</feature>
<dbReference type="SUPFAM" id="SSF57850">
    <property type="entry name" value="RING/U-box"/>
    <property type="match status" value="1"/>
</dbReference>
<dbReference type="GO" id="GO:0009086">
    <property type="term" value="P:methionine biosynthetic process"/>
    <property type="evidence" value="ECO:0007669"/>
    <property type="project" value="EnsemblFungi"/>
</dbReference>
<dbReference type="SMART" id="SM00504">
    <property type="entry name" value="Ubox"/>
    <property type="match status" value="1"/>
</dbReference>
<dbReference type="Proteomes" id="UP000186594">
    <property type="component" value="Unassembled WGS sequence"/>
</dbReference>
<dbReference type="PROSITE" id="PS51698">
    <property type="entry name" value="U_BOX"/>
    <property type="match status" value="1"/>
</dbReference>
<dbReference type="OrthoDB" id="16284at2759"/>
<dbReference type="GO" id="GO:0004842">
    <property type="term" value="F:ubiquitin-protein transferase activity"/>
    <property type="evidence" value="ECO:0007669"/>
    <property type="project" value="InterPro"/>
</dbReference>
<dbReference type="Gene3D" id="3.30.40.10">
    <property type="entry name" value="Zinc/RING finger domain, C3HC4 (zinc finger)"/>
    <property type="match status" value="1"/>
</dbReference>
<sequence length="845" mass="96443">MRISDKLQTGLPTWSFEYFPPKTNQGLQNLYDRMERMYELGPAFIDITWNAGGRLSNLTCEMVATAQSVYGLETCMHLTCTGMPQEKVADALKSAYEAGCQNILALRGDPLREEEEWKATPGGFKYARDIVRYIKKKYGDYFCIVVAGYPEGHPDEPEEDKDIQHLKEKIDAGGSLIITQMFYDVDKFLLWVKKCRNAGITCPIIPGIMPIQTWAAFIRRAKWAGCHIPQHFMEQLEPMKDDDAALRERGTVLIMDMCQKIFDAGIQHLHFYTMNLEQATKMVLEGLGLVPSKESLSPLPWRQSLSLRRKEENVRPIFWKNRVKSYVARTEHFDEFPNGRWGDSRSPAFGELDYYGIGLKCSSEVAIRQWGTPTTIAEIAELFAKYCLCEIKSLPWSDVPISAEANSITQDLVKLNKRGFLTINSQPAINGEKSSHQVYGWGPRNGYVYQKAYLEFFVHPSIVNNLVSALSRDPYNSFYAVSKSGDLKTNTLSDGPNAVTWGVFPGKEILQPTIVEPVSFLAWKDEAYRLGSDWAKCYPANSPSRKLINEIMDTWFLINIVHNDYHNSRAIFEIFESLDIITLMAYGQAVICDPTNALLYTNRANAYLKIKKYEDAVTDSRKALELIINDPGSQMKANYFLGQAQLELGHAEEAAKSLRAAHDLAIKVHSPSVEAISASVIRAKAVVWEMKEKARIQRSSDLYLFLENVLQEKRDHHVAQMHERAHRKIYTKEQLLDKIEEIDVVWRRQIDDMSEVFTRADHQRTESMRIPDYLICPISFALFKDPVITLPGISYDRSSIMHHLKMYSTDPISRAPLKLSDLRPNIALRQAVEDFLEKNSWAADF</sequence>
<keyword evidence="7" id="KW-0560">Oxidoreductase</keyword>
<comment type="cofactor">
    <cofactor evidence="1">
        <name>FAD</name>
        <dbReference type="ChEBI" id="CHEBI:57692"/>
    </cofactor>
</comment>
<evidence type="ECO:0000256" key="1">
    <source>
        <dbReference type="ARBA" id="ARBA00001974"/>
    </source>
</evidence>
<dbReference type="NCBIfam" id="TIGR00677">
    <property type="entry name" value="fadh2_euk"/>
    <property type="match status" value="1"/>
</dbReference>
<dbReference type="GO" id="GO:0005829">
    <property type="term" value="C:cytosol"/>
    <property type="evidence" value="ECO:0007669"/>
    <property type="project" value="TreeGrafter"/>
</dbReference>
<protein>
    <submittedName>
        <fullName evidence="11">Methylenetetrahydrofolate reductase 1</fullName>
    </submittedName>
</protein>
<comment type="caution">
    <text evidence="11">The sequence shown here is derived from an EMBL/GenBank/DDBJ whole genome shotgun (WGS) entry which is preliminary data.</text>
</comment>
<dbReference type="InterPro" id="IPR003613">
    <property type="entry name" value="Ubox_domain"/>
</dbReference>
<dbReference type="EMBL" id="LXFE01000153">
    <property type="protein sequence ID" value="OLL26680.1"/>
    <property type="molecule type" value="Genomic_DNA"/>
</dbReference>
<dbReference type="Pfam" id="PF21895">
    <property type="entry name" value="MTHFR_C"/>
    <property type="match status" value="1"/>
</dbReference>
<reference evidence="11 12" key="1">
    <citation type="submission" date="2016-04" db="EMBL/GenBank/DDBJ databases">
        <title>Evolutionary innovation and constraint leading to complex multicellularity in the Ascomycota.</title>
        <authorList>
            <person name="Cisse O."/>
            <person name="Nguyen A."/>
            <person name="Hewitt D.A."/>
            <person name="Jedd G."/>
            <person name="Stajich J.E."/>
        </authorList>
    </citation>
    <scope>NUCLEOTIDE SEQUENCE [LARGE SCALE GENOMIC DNA]</scope>
    <source>
        <strain evidence="11 12">DAH-3</strain>
    </source>
</reference>
<dbReference type="SMART" id="SM00028">
    <property type="entry name" value="TPR"/>
    <property type="match status" value="2"/>
</dbReference>
<dbReference type="GO" id="GO:0016567">
    <property type="term" value="P:protein ubiquitination"/>
    <property type="evidence" value="ECO:0007669"/>
    <property type="project" value="InterPro"/>
</dbReference>
<dbReference type="InterPro" id="IPR019734">
    <property type="entry name" value="TPR_rpt"/>
</dbReference>
<keyword evidence="8" id="KW-0802">TPR repeat</keyword>
<dbReference type="UniPathway" id="UPA00193"/>
<proteinExistence type="inferred from homology"/>
<evidence type="ECO:0000256" key="7">
    <source>
        <dbReference type="ARBA" id="ARBA00023002"/>
    </source>
</evidence>
<dbReference type="PANTHER" id="PTHR45754">
    <property type="entry name" value="METHYLENETETRAHYDROFOLATE REDUCTASE"/>
    <property type="match status" value="1"/>
</dbReference>
<name>A0A1U7LVH9_NEOID</name>
<evidence type="ECO:0000256" key="2">
    <source>
        <dbReference type="ARBA" id="ARBA00004777"/>
    </source>
</evidence>
<evidence type="ECO:0000259" key="10">
    <source>
        <dbReference type="PROSITE" id="PS51698"/>
    </source>
</evidence>
<dbReference type="PROSITE" id="PS50005">
    <property type="entry name" value="TPR"/>
    <property type="match status" value="1"/>
</dbReference>
<dbReference type="SUPFAM" id="SSF48452">
    <property type="entry name" value="TPR-like"/>
    <property type="match status" value="1"/>
</dbReference>
<evidence type="ECO:0000256" key="4">
    <source>
        <dbReference type="ARBA" id="ARBA00022630"/>
    </source>
</evidence>
<dbReference type="InterPro" id="IPR053806">
    <property type="entry name" value="MTHFR_C"/>
</dbReference>
<keyword evidence="6" id="KW-0521">NADP</keyword>
<dbReference type="FunFam" id="3.20.20.220:FF:000002">
    <property type="entry name" value="Methylenetetrahydrofolate reductase"/>
    <property type="match status" value="1"/>
</dbReference>
<dbReference type="GO" id="GO:0071949">
    <property type="term" value="F:FAD binding"/>
    <property type="evidence" value="ECO:0007669"/>
    <property type="project" value="TreeGrafter"/>
</dbReference>
<keyword evidence="4" id="KW-0285">Flavoprotein</keyword>
<evidence type="ECO:0000256" key="6">
    <source>
        <dbReference type="ARBA" id="ARBA00022857"/>
    </source>
</evidence>
<dbReference type="InterPro" id="IPR029041">
    <property type="entry name" value="FAD-linked_oxidoreductase-like"/>
</dbReference>
<keyword evidence="12" id="KW-1185">Reference proteome</keyword>
<dbReference type="OMA" id="IGWDEFP"/>
<organism evidence="11 12">
    <name type="scientific">Neolecta irregularis (strain DAH-3)</name>
    <dbReference type="NCBI Taxonomy" id="1198029"/>
    <lineage>
        <taxon>Eukaryota</taxon>
        <taxon>Fungi</taxon>
        <taxon>Dikarya</taxon>
        <taxon>Ascomycota</taxon>
        <taxon>Taphrinomycotina</taxon>
        <taxon>Neolectales</taxon>
        <taxon>Neolectaceae</taxon>
        <taxon>Neolecta</taxon>
    </lineage>
</organism>
<keyword evidence="5" id="KW-0274">FAD</keyword>
<dbReference type="InterPro" id="IPR004621">
    <property type="entry name" value="Fadh2_euk"/>
</dbReference>
<dbReference type="SUPFAM" id="SSF51730">
    <property type="entry name" value="FAD-linked oxidoreductase"/>
    <property type="match status" value="1"/>
</dbReference>
<evidence type="ECO:0000256" key="5">
    <source>
        <dbReference type="ARBA" id="ARBA00022827"/>
    </source>
</evidence>
<dbReference type="InterPro" id="IPR013083">
    <property type="entry name" value="Znf_RING/FYVE/PHD"/>
</dbReference>
<dbReference type="InterPro" id="IPR011990">
    <property type="entry name" value="TPR-like_helical_dom_sf"/>
</dbReference>
<dbReference type="InterPro" id="IPR003171">
    <property type="entry name" value="Mehydrof_redctse-like"/>
</dbReference>
<evidence type="ECO:0000313" key="11">
    <source>
        <dbReference type="EMBL" id="OLL26680.1"/>
    </source>
</evidence>
<gene>
    <name evidence="11" type="ORF">NEOLI_002499</name>
</gene>
<dbReference type="PANTHER" id="PTHR45754:SF3">
    <property type="entry name" value="METHYLENETETRAHYDROFOLATE REDUCTASE (NADPH)"/>
    <property type="match status" value="1"/>
</dbReference>
<dbReference type="GO" id="GO:0035999">
    <property type="term" value="P:tetrahydrofolate interconversion"/>
    <property type="evidence" value="ECO:0007669"/>
    <property type="project" value="UniProtKB-UniPathway"/>
</dbReference>